<dbReference type="GO" id="GO:0005737">
    <property type="term" value="C:cytoplasm"/>
    <property type="evidence" value="ECO:0007669"/>
    <property type="project" value="UniProtKB-SubCell"/>
</dbReference>
<dbReference type="HAMAP" id="MF_00406">
    <property type="entry name" value="FabZ"/>
    <property type="match status" value="1"/>
</dbReference>
<feature type="active site" evidence="8">
    <location>
        <position position="50"/>
    </location>
</feature>
<dbReference type="EC" id="4.2.1.59" evidence="8"/>
<accession>A0A0K1PDM7</accession>
<keyword evidence="5 8" id="KW-0443">Lipid metabolism</keyword>
<protein>
    <recommendedName>
        <fullName evidence="8">3-hydroxyacyl-[acyl-carrier-protein] dehydratase FabZ</fullName>
        <ecNumber evidence="8">4.2.1.59</ecNumber>
    </recommendedName>
    <alternativeName>
        <fullName evidence="8">(3R)-hydroxymyristoyl-[acyl-carrier-protein] dehydratase</fullName>
        <shortName evidence="8">(3R)-hydroxymyristoyl-ACP dehydrase</shortName>
    </alternativeName>
    <alternativeName>
        <fullName evidence="8">Beta-hydroxyacyl-ACP dehydratase</fullName>
    </alternativeName>
</protein>
<evidence type="ECO:0000256" key="2">
    <source>
        <dbReference type="ARBA" id="ARBA00022490"/>
    </source>
</evidence>
<dbReference type="InterPro" id="IPR029069">
    <property type="entry name" value="HotDog_dom_sf"/>
</dbReference>
<keyword evidence="10" id="KW-1185">Reference proteome</keyword>
<dbReference type="GO" id="GO:0019171">
    <property type="term" value="F:(3R)-hydroxyacyl-[acyl-carrier-protein] dehydratase activity"/>
    <property type="evidence" value="ECO:0007669"/>
    <property type="project" value="UniProtKB-EC"/>
</dbReference>
<dbReference type="PATRIC" id="fig|1391653.3.peg.1992"/>
<evidence type="ECO:0000313" key="9">
    <source>
        <dbReference type="EMBL" id="AKU91516.1"/>
    </source>
</evidence>
<dbReference type="Proteomes" id="UP000055590">
    <property type="component" value="Chromosome"/>
</dbReference>
<dbReference type="GO" id="GO:0016020">
    <property type="term" value="C:membrane"/>
    <property type="evidence" value="ECO:0007669"/>
    <property type="project" value="GOC"/>
</dbReference>
<dbReference type="AlphaFoldDB" id="A0A0K1PDM7"/>
<dbReference type="NCBIfam" id="TIGR01750">
    <property type="entry name" value="fabZ"/>
    <property type="match status" value="1"/>
</dbReference>
<comment type="similarity">
    <text evidence="8">Belongs to the thioester dehydratase family. FabZ subfamily.</text>
</comment>
<comment type="subcellular location">
    <subcellularLocation>
        <location evidence="1 8">Cytoplasm</location>
    </subcellularLocation>
</comment>
<keyword evidence="4 8" id="KW-0441">Lipid A biosynthesis</keyword>
<evidence type="ECO:0000313" key="10">
    <source>
        <dbReference type="Proteomes" id="UP000055590"/>
    </source>
</evidence>
<reference evidence="9 10" key="1">
    <citation type="submission" date="2015-08" db="EMBL/GenBank/DDBJ databases">
        <authorList>
            <person name="Babu N.S."/>
            <person name="Beckwith C.J."/>
            <person name="Beseler K.G."/>
            <person name="Brison A."/>
            <person name="Carone J.V."/>
            <person name="Caskin T.P."/>
            <person name="Diamond M."/>
            <person name="Durham M.E."/>
            <person name="Foxe J.M."/>
            <person name="Go M."/>
            <person name="Henderson B.A."/>
            <person name="Jones I.B."/>
            <person name="McGettigan J.A."/>
            <person name="Micheletti S.J."/>
            <person name="Nasrallah M.E."/>
            <person name="Ortiz D."/>
            <person name="Piller C.R."/>
            <person name="Privatt S.R."/>
            <person name="Schneider S.L."/>
            <person name="Sharp S."/>
            <person name="Smith T.C."/>
            <person name="Stanton J.D."/>
            <person name="Ullery H.E."/>
            <person name="Wilson R.J."/>
            <person name="Serrano M.G."/>
            <person name="Buck G."/>
            <person name="Lee V."/>
            <person name="Wang Y."/>
            <person name="Carvalho R."/>
            <person name="Voegtly L."/>
            <person name="Shi R."/>
            <person name="Duckworth R."/>
            <person name="Johnson A."/>
            <person name="Loviza R."/>
            <person name="Walstead R."/>
            <person name="Shah Z."/>
            <person name="Kiflezghi M."/>
            <person name="Wade K."/>
            <person name="Ball S.L."/>
            <person name="Bradley K.W."/>
            <person name="Asai D.J."/>
            <person name="Bowman C.A."/>
            <person name="Russell D.A."/>
            <person name="Pope W.H."/>
            <person name="Jacobs-Sera D."/>
            <person name="Hendrix R.W."/>
            <person name="Hatfull G.F."/>
        </authorList>
    </citation>
    <scope>NUCLEOTIDE SEQUENCE [LARGE SCALE GENOMIC DNA]</scope>
    <source>
        <strain evidence="9 10">DSM 27710</strain>
    </source>
</reference>
<dbReference type="Gene3D" id="3.10.129.10">
    <property type="entry name" value="Hotdog Thioesterase"/>
    <property type="match status" value="1"/>
</dbReference>
<dbReference type="CDD" id="cd01288">
    <property type="entry name" value="FabZ"/>
    <property type="match status" value="1"/>
</dbReference>
<keyword evidence="2 8" id="KW-0963">Cytoplasm</keyword>
<evidence type="ECO:0000256" key="4">
    <source>
        <dbReference type="ARBA" id="ARBA00022556"/>
    </source>
</evidence>
<dbReference type="EMBL" id="CP012332">
    <property type="protein sequence ID" value="AKU91516.1"/>
    <property type="molecule type" value="Genomic_DNA"/>
</dbReference>
<dbReference type="SUPFAM" id="SSF54637">
    <property type="entry name" value="Thioesterase/thiol ester dehydrase-isomerase"/>
    <property type="match status" value="1"/>
</dbReference>
<name>A0A0K1PDM7_9BACT</name>
<dbReference type="KEGG" id="vin:AKJ08_1903"/>
<evidence type="ECO:0000256" key="3">
    <source>
        <dbReference type="ARBA" id="ARBA00022516"/>
    </source>
</evidence>
<dbReference type="GO" id="GO:0009245">
    <property type="term" value="P:lipid A biosynthetic process"/>
    <property type="evidence" value="ECO:0007669"/>
    <property type="project" value="UniProtKB-UniRule"/>
</dbReference>
<proteinExistence type="inferred from homology"/>
<gene>
    <name evidence="8" type="primary">fabZ</name>
    <name evidence="9" type="ORF">AKJ08_1903</name>
</gene>
<dbReference type="RefSeq" id="WP_050725815.1">
    <property type="nucleotide sequence ID" value="NZ_CP012332.1"/>
</dbReference>
<sequence>MEGFDYGRIQEILPHRYPFLLIDRVTELVRGERLVGYKNVTINEDFFNGHFPGNPVMPGVLILEALAQAGALLAYESDPLDLTKKVIFLAGIDDARLRRPVRPGDKLELHATIARRKGPVWKLSVHAMVDGQRVAEALLTATSVDK</sequence>
<evidence type="ECO:0000256" key="1">
    <source>
        <dbReference type="ARBA" id="ARBA00004496"/>
    </source>
</evidence>
<dbReference type="InterPro" id="IPR013114">
    <property type="entry name" value="FabA_FabZ"/>
</dbReference>
<dbReference type="InterPro" id="IPR010084">
    <property type="entry name" value="FabZ"/>
</dbReference>
<dbReference type="PANTHER" id="PTHR30272:SF1">
    <property type="entry name" value="3-HYDROXYACYL-[ACYL-CARRIER-PROTEIN] DEHYDRATASE"/>
    <property type="match status" value="1"/>
</dbReference>
<evidence type="ECO:0000256" key="8">
    <source>
        <dbReference type="HAMAP-Rule" id="MF_00406"/>
    </source>
</evidence>
<dbReference type="PANTHER" id="PTHR30272">
    <property type="entry name" value="3-HYDROXYACYL-[ACYL-CARRIER-PROTEIN] DEHYDRATASE"/>
    <property type="match status" value="1"/>
</dbReference>
<dbReference type="NCBIfam" id="NF000582">
    <property type="entry name" value="PRK00006.1"/>
    <property type="match status" value="1"/>
</dbReference>
<comment type="function">
    <text evidence="7 8">Involved in unsaturated fatty acids biosynthesis. Catalyzes the dehydration of short chain beta-hydroxyacyl-ACPs and long chain saturated and unsaturated beta-hydroxyacyl-ACPs.</text>
</comment>
<dbReference type="Pfam" id="PF07977">
    <property type="entry name" value="FabA"/>
    <property type="match status" value="1"/>
</dbReference>
<keyword evidence="6 8" id="KW-0456">Lyase</keyword>
<dbReference type="FunFam" id="3.10.129.10:FF:000001">
    <property type="entry name" value="3-hydroxyacyl-[acyl-carrier-protein] dehydratase FabZ"/>
    <property type="match status" value="1"/>
</dbReference>
<organism evidence="9 10">
    <name type="scientific">Vulgatibacter incomptus</name>
    <dbReference type="NCBI Taxonomy" id="1391653"/>
    <lineage>
        <taxon>Bacteria</taxon>
        <taxon>Pseudomonadati</taxon>
        <taxon>Myxococcota</taxon>
        <taxon>Myxococcia</taxon>
        <taxon>Myxococcales</taxon>
        <taxon>Cystobacterineae</taxon>
        <taxon>Vulgatibacteraceae</taxon>
        <taxon>Vulgatibacter</taxon>
    </lineage>
</organism>
<comment type="catalytic activity">
    <reaction evidence="8">
        <text>a (3R)-hydroxyacyl-[ACP] = a (2E)-enoyl-[ACP] + H2O</text>
        <dbReference type="Rhea" id="RHEA:13097"/>
        <dbReference type="Rhea" id="RHEA-COMP:9925"/>
        <dbReference type="Rhea" id="RHEA-COMP:9945"/>
        <dbReference type="ChEBI" id="CHEBI:15377"/>
        <dbReference type="ChEBI" id="CHEBI:78784"/>
        <dbReference type="ChEBI" id="CHEBI:78827"/>
        <dbReference type="EC" id="4.2.1.59"/>
    </reaction>
</comment>
<evidence type="ECO:0000256" key="7">
    <source>
        <dbReference type="ARBA" id="ARBA00025049"/>
    </source>
</evidence>
<dbReference type="GO" id="GO:0006633">
    <property type="term" value="P:fatty acid biosynthetic process"/>
    <property type="evidence" value="ECO:0007669"/>
    <property type="project" value="UniProtKB-UniRule"/>
</dbReference>
<evidence type="ECO:0000256" key="5">
    <source>
        <dbReference type="ARBA" id="ARBA00023098"/>
    </source>
</evidence>
<keyword evidence="3 8" id="KW-0444">Lipid biosynthesis</keyword>
<evidence type="ECO:0000256" key="6">
    <source>
        <dbReference type="ARBA" id="ARBA00023239"/>
    </source>
</evidence>
<dbReference type="STRING" id="1391653.AKJ08_1903"/>